<dbReference type="Proteomes" id="UP001493487">
    <property type="component" value="Unassembled WGS sequence"/>
</dbReference>
<keyword evidence="2" id="KW-1185">Reference proteome</keyword>
<dbReference type="InterPro" id="IPR018755">
    <property type="entry name" value="Phage_Mu_Gp48"/>
</dbReference>
<name>A0ABV1L223_9BACL</name>
<proteinExistence type="predicted"/>
<gene>
    <name evidence="1" type="ORF">QJS35_28890</name>
</gene>
<dbReference type="Pfam" id="PF10076">
    <property type="entry name" value="Phage_Mu_Gp48"/>
    <property type="match status" value="1"/>
</dbReference>
<accession>A0ABV1L223</accession>
<sequence>MSNIPMSSIRGKEMMTYLPGYYATSRIMSTNMDAQGTELDKLFQALDGTLEQYFVTTATWGLDLWERELGIPTDTAKPIDQRRSVILSKIRGIGTVTVSLIKSVSEAYDGGTVEITVHPEVYSFTVKFIDTRGIPPNLDDLKEVIEQIKPAHLVVEYSFTYLSYGELESSGITFGGIESTGKKFGELEIWDIP</sequence>
<organism evidence="1 2">
    <name type="scientific">Cohnella silvisoli</name>
    <dbReference type="NCBI Taxonomy" id="2873699"/>
    <lineage>
        <taxon>Bacteria</taxon>
        <taxon>Bacillati</taxon>
        <taxon>Bacillota</taxon>
        <taxon>Bacilli</taxon>
        <taxon>Bacillales</taxon>
        <taxon>Paenibacillaceae</taxon>
        <taxon>Cohnella</taxon>
    </lineage>
</organism>
<comment type="caution">
    <text evidence="1">The sequence shown here is derived from an EMBL/GenBank/DDBJ whole genome shotgun (WGS) entry which is preliminary data.</text>
</comment>
<evidence type="ECO:0000313" key="1">
    <source>
        <dbReference type="EMBL" id="MEQ4486395.1"/>
    </source>
</evidence>
<protein>
    <submittedName>
        <fullName evidence="1">YmfQ family protein</fullName>
    </submittedName>
</protein>
<dbReference type="EMBL" id="JASKHM010000021">
    <property type="protein sequence ID" value="MEQ4486395.1"/>
    <property type="molecule type" value="Genomic_DNA"/>
</dbReference>
<reference evidence="1 2" key="1">
    <citation type="journal article" date="2023" name="Genome Announc.">
        <title>Pan-Genome Analyses of the Genus Cohnella and Proposal of the Novel Species Cohnella silvisoli sp. nov., Isolated from Forest Soil.</title>
        <authorList>
            <person name="Wang C."/>
            <person name="Mao L."/>
            <person name="Bao G."/>
            <person name="Zhu H."/>
        </authorList>
    </citation>
    <scope>NUCLEOTIDE SEQUENCE [LARGE SCALE GENOMIC DNA]</scope>
    <source>
        <strain evidence="1 2">NL03-T5-1</strain>
    </source>
</reference>
<evidence type="ECO:0000313" key="2">
    <source>
        <dbReference type="Proteomes" id="UP001493487"/>
    </source>
</evidence>